<protein>
    <submittedName>
        <fullName evidence="2">Uncharacterized protein</fullName>
    </submittedName>
</protein>
<name>A0ABS5CM10_9BACL</name>
<dbReference type="Proteomes" id="UP000673394">
    <property type="component" value="Unassembled WGS sequence"/>
</dbReference>
<evidence type="ECO:0000313" key="3">
    <source>
        <dbReference type="Proteomes" id="UP000673394"/>
    </source>
</evidence>
<organism evidence="2 3">
    <name type="scientific">Paenibacillus lignilyticus</name>
    <dbReference type="NCBI Taxonomy" id="1172615"/>
    <lineage>
        <taxon>Bacteria</taxon>
        <taxon>Bacillati</taxon>
        <taxon>Bacillota</taxon>
        <taxon>Bacilli</taxon>
        <taxon>Bacillales</taxon>
        <taxon>Paenibacillaceae</taxon>
        <taxon>Paenibacillus</taxon>
    </lineage>
</organism>
<keyword evidence="3" id="KW-1185">Reference proteome</keyword>
<evidence type="ECO:0000313" key="2">
    <source>
        <dbReference type="EMBL" id="MBP3966904.1"/>
    </source>
</evidence>
<evidence type="ECO:0000256" key="1">
    <source>
        <dbReference type="SAM" id="MobiDB-lite"/>
    </source>
</evidence>
<dbReference type="RefSeq" id="WP_210664088.1">
    <property type="nucleotide sequence ID" value="NZ_JAGKSP010000026.1"/>
</dbReference>
<dbReference type="EMBL" id="JAGKSP010000026">
    <property type="protein sequence ID" value="MBP3966904.1"/>
    <property type="molecule type" value="Genomic_DNA"/>
</dbReference>
<reference evidence="2 3" key="1">
    <citation type="submission" date="2021-04" db="EMBL/GenBank/DDBJ databases">
        <title>Paenibacillus sp. DLE-14 whole genome sequence.</title>
        <authorList>
            <person name="Ham Y.J."/>
        </authorList>
    </citation>
    <scope>NUCLEOTIDE SEQUENCE [LARGE SCALE GENOMIC DNA]</scope>
    <source>
        <strain evidence="2 3">DLE-14</strain>
    </source>
</reference>
<sequence length="197" mass="21083">MKVLLYVVGNGERTRAMWSVAPEVDMAYWLVDGYREESERVLGGWGRESGGTGETDKTGKWKMKRESEEGDVEDRSKSKGGYKVVVWSEQLPLGLAARIVERWPDGAGQREMREVLTRLVHEAWAYDVRLGLPASGSEDAHAHAVSASELCEEARGLAARACRAAALVQGRALLSSEALALLGAAGAAGLAGAAALS</sequence>
<gene>
    <name evidence="2" type="ORF">I8J30_29915</name>
</gene>
<feature type="compositionally biased region" description="Basic and acidic residues" evidence="1">
    <location>
        <begin position="54"/>
        <end position="76"/>
    </location>
</feature>
<feature type="non-terminal residue" evidence="2">
    <location>
        <position position="197"/>
    </location>
</feature>
<accession>A0ABS5CM10</accession>
<feature type="compositionally biased region" description="Gly residues" evidence="1">
    <location>
        <begin position="44"/>
        <end position="53"/>
    </location>
</feature>
<comment type="caution">
    <text evidence="2">The sequence shown here is derived from an EMBL/GenBank/DDBJ whole genome shotgun (WGS) entry which is preliminary data.</text>
</comment>
<proteinExistence type="predicted"/>
<feature type="region of interest" description="Disordered" evidence="1">
    <location>
        <begin position="44"/>
        <end position="76"/>
    </location>
</feature>